<organism evidence="1 2">
    <name type="scientific">Hygrophoropsis aurantiaca</name>
    <dbReference type="NCBI Taxonomy" id="72124"/>
    <lineage>
        <taxon>Eukaryota</taxon>
        <taxon>Fungi</taxon>
        <taxon>Dikarya</taxon>
        <taxon>Basidiomycota</taxon>
        <taxon>Agaricomycotina</taxon>
        <taxon>Agaricomycetes</taxon>
        <taxon>Agaricomycetidae</taxon>
        <taxon>Boletales</taxon>
        <taxon>Coniophorineae</taxon>
        <taxon>Hygrophoropsidaceae</taxon>
        <taxon>Hygrophoropsis</taxon>
    </lineage>
</organism>
<accession>A0ACB7ZZ91</accession>
<comment type="caution">
    <text evidence="1">The sequence shown here is derived from an EMBL/GenBank/DDBJ whole genome shotgun (WGS) entry which is preliminary data.</text>
</comment>
<proteinExistence type="predicted"/>
<gene>
    <name evidence="1" type="ORF">BJ138DRAFT_1183534</name>
</gene>
<reference evidence="1" key="1">
    <citation type="journal article" date="2021" name="New Phytol.">
        <title>Evolutionary innovations through gain and loss of genes in the ectomycorrhizal Boletales.</title>
        <authorList>
            <person name="Wu G."/>
            <person name="Miyauchi S."/>
            <person name="Morin E."/>
            <person name="Kuo A."/>
            <person name="Drula E."/>
            <person name="Varga T."/>
            <person name="Kohler A."/>
            <person name="Feng B."/>
            <person name="Cao Y."/>
            <person name="Lipzen A."/>
            <person name="Daum C."/>
            <person name="Hundley H."/>
            <person name="Pangilinan J."/>
            <person name="Johnson J."/>
            <person name="Barry K."/>
            <person name="LaButti K."/>
            <person name="Ng V."/>
            <person name="Ahrendt S."/>
            <person name="Min B."/>
            <person name="Choi I.G."/>
            <person name="Park H."/>
            <person name="Plett J.M."/>
            <person name="Magnuson J."/>
            <person name="Spatafora J.W."/>
            <person name="Nagy L.G."/>
            <person name="Henrissat B."/>
            <person name="Grigoriev I.V."/>
            <person name="Yang Z.L."/>
            <person name="Xu J."/>
            <person name="Martin F.M."/>
        </authorList>
    </citation>
    <scope>NUCLEOTIDE SEQUENCE</scope>
    <source>
        <strain evidence="1">ATCC 28755</strain>
    </source>
</reference>
<evidence type="ECO:0000313" key="1">
    <source>
        <dbReference type="EMBL" id="KAH7905668.1"/>
    </source>
</evidence>
<dbReference type="Proteomes" id="UP000790377">
    <property type="component" value="Unassembled WGS sequence"/>
</dbReference>
<keyword evidence="2" id="KW-1185">Reference proteome</keyword>
<evidence type="ECO:0000313" key="2">
    <source>
        <dbReference type="Proteomes" id="UP000790377"/>
    </source>
</evidence>
<sequence>MKVPVEVWLQIAEHLTSVDSLLNFGLASGVLQQAAETVVECPCVDNWRLLAVVQPQHKGDLQSTEFLAVRGDNYTQLRVSWHHENTNQRYLTLVQNNKNRRNRHGAW</sequence>
<dbReference type="EMBL" id="MU268146">
    <property type="protein sequence ID" value="KAH7905668.1"/>
    <property type="molecule type" value="Genomic_DNA"/>
</dbReference>
<protein>
    <submittedName>
        <fullName evidence="1">Uncharacterized protein</fullName>
    </submittedName>
</protein>
<name>A0ACB7ZZ91_9AGAM</name>